<dbReference type="EMBL" id="CADCWL010000085">
    <property type="protein sequence ID" value="CAA9562630.1"/>
    <property type="molecule type" value="Genomic_DNA"/>
</dbReference>
<name>A0A6J4UZ58_9BACT</name>
<proteinExistence type="predicted"/>
<feature type="compositionally biased region" description="Low complexity" evidence="1">
    <location>
        <begin position="20"/>
        <end position="30"/>
    </location>
</feature>
<sequence>MGDESFLDERTGSVGKQGLRAARGPAPGDAGRADRGGAAVRESRNGDGRLHPGGKVPQVFGGSFSCTVAEEVFLRAAPMDAFTARVGGAPLALPERPSAIARASIPGGDGRHAGLTERHPARLRFLDA</sequence>
<gene>
    <name evidence="2" type="ORF">AVDCRST_MAG19-1953</name>
</gene>
<protein>
    <submittedName>
        <fullName evidence="2">Uncharacterized protein</fullName>
    </submittedName>
</protein>
<feature type="region of interest" description="Disordered" evidence="1">
    <location>
        <begin position="1"/>
        <end position="57"/>
    </location>
</feature>
<evidence type="ECO:0000313" key="2">
    <source>
        <dbReference type="EMBL" id="CAA9562630.1"/>
    </source>
</evidence>
<reference evidence="2" key="1">
    <citation type="submission" date="2020-02" db="EMBL/GenBank/DDBJ databases">
        <authorList>
            <person name="Meier V. D."/>
        </authorList>
    </citation>
    <scope>NUCLEOTIDE SEQUENCE</scope>
    <source>
        <strain evidence="2">AVDCRST_MAG19</strain>
    </source>
</reference>
<accession>A0A6J4UZ58</accession>
<evidence type="ECO:0000256" key="1">
    <source>
        <dbReference type="SAM" id="MobiDB-lite"/>
    </source>
</evidence>
<dbReference type="AlphaFoldDB" id="A0A6J4UZ58"/>
<organism evidence="2">
    <name type="scientific">uncultured Thermomicrobiales bacterium</name>
    <dbReference type="NCBI Taxonomy" id="1645740"/>
    <lineage>
        <taxon>Bacteria</taxon>
        <taxon>Pseudomonadati</taxon>
        <taxon>Thermomicrobiota</taxon>
        <taxon>Thermomicrobia</taxon>
        <taxon>Thermomicrobiales</taxon>
        <taxon>environmental samples</taxon>
    </lineage>
</organism>
<feature type="compositionally biased region" description="Basic and acidic residues" evidence="1">
    <location>
        <begin position="31"/>
        <end position="50"/>
    </location>
</feature>